<dbReference type="RefSeq" id="WP_303308165.1">
    <property type="nucleotide sequence ID" value="NZ_JAODOP010000004.1"/>
</dbReference>
<dbReference type="Gene3D" id="3.40.50.410">
    <property type="entry name" value="von Willebrand factor, type A domain"/>
    <property type="match status" value="1"/>
</dbReference>
<accession>A0ABU7XZQ1</accession>
<keyword evidence="2" id="KW-1133">Transmembrane helix</keyword>
<feature type="compositionally biased region" description="Acidic residues" evidence="1">
    <location>
        <begin position="377"/>
        <end position="388"/>
    </location>
</feature>
<evidence type="ECO:0000256" key="1">
    <source>
        <dbReference type="SAM" id="MobiDB-lite"/>
    </source>
</evidence>
<name>A0ABU7XZQ1_9FLAO</name>
<evidence type="ECO:0008006" key="5">
    <source>
        <dbReference type="Google" id="ProtNLM"/>
    </source>
</evidence>
<gene>
    <name evidence="3" type="ORF">N1F79_22385</name>
</gene>
<proteinExistence type="predicted"/>
<feature type="region of interest" description="Disordered" evidence="1">
    <location>
        <begin position="361"/>
        <end position="388"/>
    </location>
</feature>
<dbReference type="SUPFAM" id="SSF53300">
    <property type="entry name" value="vWA-like"/>
    <property type="match status" value="1"/>
</dbReference>
<feature type="compositionally biased region" description="Polar residues" evidence="1">
    <location>
        <begin position="361"/>
        <end position="376"/>
    </location>
</feature>
<dbReference type="InterPro" id="IPR036465">
    <property type="entry name" value="vWFA_dom_sf"/>
</dbReference>
<evidence type="ECO:0000313" key="3">
    <source>
        <dbReference type="EMBL" id="MEF3835889.1"/>
    </source>
</evidence>
<sequence length="388" mass="43592">MKKSILLLFILSFVSIKTYTQEHVIILVDVSKSINQDHFRQAKEVVKNFVLGESIKNKNFMLNMDSKTFIKPESGIPLISSGKKLLIMPFGETKWMNGSFTPKIIRTKNDITAYFDSSYPKYVTDQRTYLNLAKAKAAQTAKSQGMDKYILLIVSDNISDDYGGPNSKPIYTAAQRHLINNFATLSNPYVAPLHGKIDFNLDNNFEIRIHHADVSKWTYTLPASVVKDTPIDSVCKLKFTSYANGSRKKAKNIEANPITLRWAVNDAPKGTNFTLSIRSTSGNKENNMTFSTTSNFYKIELPNDTYKITISSPICLPDTTYISINVGNGGGGILLFIVLLGALGFGGYQFYKKRQEKKLQRLSSDSNNFDSQTNDYSDTDNYNEPEGF</sequence>
<evidence type="ECO:0000313" key="4">
    <source>
        <dbReference type="Proteomes" id="UP001337305"/>
    </source>
</evidence>
<organism evidence="3 4">
    <name type="scientific">Flavivirga spongiicola</name>
    <dbReference type="NCBI Taxonomy" id="421621"/>
    <lineage>
        <taxon>Bacteria</taxon>
        <taxon>Pseudomonadati</taxon>
        <taxon>Bacteroidota</taxon>
        <taxon>Flavobacteriia</taxon>
        <taxon>Flavobacteriales</taxon>
        <taxon>Flavobacteriaceae</taxon>
        <taxon>Flavivirga</taxon>
    </lineage>
</organism>
<dbReference type="EMBL" id="JAODOP010000004">
    <property type="protein sequence ID" value="MEF3835889.1"/>
    <property type="molecule type" value="Genomic_DNA"/>
</dbReference>
<comment type="caution">
    <text evidence="3">The sequence shown here is derived from an EMBL/GenBank/DDBJ whole genome shotgun (WGS) entry which is preliminary data.</text>
</comment>
<reference evidence="3 4" key="1">
    <citation type="submission" date="2022-09" db="EMBL/GenBank/DDBJ databases">
        <title>Genome sequencing of Flavivirga sp. MEBiC05379.</title>
        <authorList>
            <person name="Oh H.-M."/>
            <person name="Kwon K.K."/>
            <person name="Park M.J."/>
            <person name="Yang S.-H."/>
        </authorList>
    </citation>
    <scope>NUCLEOTIDE SEQUENCE [LARGE SCALE GENOMIC DNA]</scope>
    <source>
        <strain evidence="3 4">MEBiC05379</strain>
    </source>
</reference>
<keyword evidence="2" id="KW-0472">Membrane</keyword>
<protein>
    <recommendedName>
        <fullName evidence="5">VWA domain-containing protein</fullName>
    </recommendedName>
</protein>
<dbReference type="Proteomes" id="UP001337305">
    <property type="component" value="Unassembled WGS sequence"/>
</dbReference>
<keyword evidence="2" id="KW-0812">Transmembrane</keyword>
<feature type="transmembrane region" description="Helical" evidence="2">
    <location>
        <begin position="332"/>
        <end position="351"/>
    </location>
</feature>
<keyword evidence="4" id="KW-1185">Reference proteome</keyword>
<evidence type="ECO:0000256" key="2">
    <source>
        <dbReference type="SAM" id="Phobius"/>
    </source>
</evidence>